<sequence>MTAPMQEREAPTAQKQRHGLSRLVHAFGYSIEGLRAGWGEAALRQEMIAAVLLLPLAFWVGQSWLEVALLCGAVVLVLIVELLNTGIETAIDRIGPEWHALSKRAKDMGSAAVLLSLLLCGGIWAAALWHHFF</sequence>
<comment type="caution">
    <text evidence="21">Lacks conserved residue(s) required for the propagation of feature annotation.</text>
</comment>
<dbReference type="CDD" id="cd14264">
    <property type="entry name" value="DAGK_IM"/>
    <property type="match status" value="1"/>
</dbReference>
<evidence type="ECO:0000256" key="2">
    <source>
        <dbReference type="ARBA" id="ARBA00004429"/>
    </source>
</evidence>
<evidence type="ECO:0000256" key="8">
    <source>
        <dbReference type="ARBA" id="ARBA00022519"/>
    </source>
</evidence>
<evidence type="ECO:0000256" key="1">
    <source>
        <dbReference type="ARBA" id="ARBA00001946"/>
    </source>
</evidence>
<keyword evidence="18 21" id="KW-0472">Membrane</keyword>
<dbReference type="PANTHER" id="PTHR34299:SF1">
    <property type="entry name" value="DIACYLGLYCEROL KINASE"/>
    <property type="match status" value="1"/>
</dbReference>
<keyword evidence="19" id="KW-0594">Phospholipid biosynthesis</keyword>
<keyword evidence="6" id="KW-1003">Cell membrane</keyword>
<dbReference type="RefSeq" id="WP_382225866.1">
    <property type="nucleotide sequence ID" value="NZ_JBHTCA010000016.1"/>
</dbReference>
<dbReference type="InterPro" id="IPR000829">
    <property type="entry name" value="DAGK"/>
</dbReference>
<keyword evidence="16 21" id="KW-1133">Transmembrane helix</keyword>
<evidence type="ECO:0000256" key="11">
    <source>
        <dbReference type="ARBA" id="ARBA00022723"/>
    </source>
</evidence>
<evidence type="ECO:0000313" key="22">
    <source>
        <dbReference type="EMBL" id="MFC7410585.1"/>
    </source>
</evidence>
<evidence type="ECO:0000256" key="14">
    <source>
        <dbReference type="ARBA" id="ARBA00022840"/>
    </source>
</evidence>
<comment type="similarity">
    <text evidence="3 21">Belongs to the bacterial diacylglycerol kinase family.</text>
</comment>
<keyword evidence="14 21" id="KW-0067">ATP-binding</keyword>
<evidence type="ECO:0000256" key="5">
    <source>
        <dbReference type="ARBA" id="ARBA00017575"/>
    </source>
</evidence>
<keyword evidence="17 21" id="KW-0443">Lipid metabolism</keyword>
<evidence type="ECO:0000256" key="10">
    <source>
        <dbReference type="ARBA" id="ARBA00022692"/>
    </source>
</evidence>
<evidence type="ECO:0000256" key="18">
    <source>
        <dbReference type="ARBA" id="ARBA00023136"/>
    </source>
</evidence>
<keyword evidence="12 21" id="KW-0547">Nucleotide-binding</keyword>
<dbReference type="Proteomes" id="UP001596501">
    <property type="component" value="Unassembled WGS sequence"/>
</dbReference>
<comment type="function">
    <text evidence="21">Catalyzes the ATP-dependent phosphorylation of sn-l,2-diacylglycerol (DAG) to phosphatidic acid. Involved in the recycling of diacylglycerol produced as a by-product during membrane-derived oligosaccharide (MDO) biosynthesis.</text>
</comment>
<reference evidence="23" key="1">
    <citation type="journal article" date="2019" name="Int. J. Syst. Evol. Microbiol.">
        <title>The Global Catalogue of Microorganisms (GCM) 10K type strain sequencing project: providing services to taxonomists for standard genome sequencing and annotation.</title>
        <authorList>
            <consortium name="The Broad Institute Genomics Platform"/>
            <consortium name="The Broad Institute Genome Sequencing Center for Infectious Disease"/>
            <person name="Wu L."/>
            <person name="Ma J."/>
        </authorList>
    </citation>
    <scope>NUCLEOTIDE SEQUENCE [LARGE SCALE GENOMIC DNA]</scope>
    <source>
        <strain evidence="23">CGMCC 1.12371</strain>
    </source>
</reference>
<proteinExistence type="inferred from homology"/>
<comment type="catalytic activity">
    <reaction evidence="21">
        <text>a 1,2-diacyl-sn-glycerol + ATP = a 1,2-diacyl-sn-glycero-3-phosphate + ADP + H(+)</text>
        <dbReference type="Rhea" id="RHEA:10272"/>
        <dbReference type="ChEBI" id="CHEBI:15378"/>
        <dbReference type="ChEBI" id="CHEBI:17815"/>
        <dbReference type="ChEBI" id="CHEBI:30616"/>
        <dbReference type="ChEBI" id="CHEBI:58608"/>
        <dbReference type="ChEBI" id="CHEBI:456216"/>
        <dbReference type="EC" id="2.7.1.107"/>
    </reaction>
</comment>
<dbReference type="PANTHER" id="PTHR34299">
    <property type="entry name" value="DIACYLGLYCEROL KINASE"/>
    <property type="match status" value="1"/>
</dbReference>
<keyword evidence="13 21" id="KW-0418">Kinase</keyword>
<evidence type="ECO:0000256" key="3">
    <source>
        <dbReference type="ARBA" id="ARBA00005967"/>
    </source>
</evidence>
<keyword evidence="15" id="KW-0460">Magnesium</keyword>
<keyword evidence="7" id="KW-0444">Lipid biosynthesis</keyword>
<evidence type="ECO:0000313" key="23">
    <source>
        <dbReference type="Proteomes" id="UP001596501"/>
    </source>
</evidence>
<organism evidence="22 23">
    <name type="scientific">Hydrogenophaga atypica</name>
    <dbReference type="NCBI Taxonomy" id="249409"/>
    <lineage>
        <taxon>Bacteria</taxon>
        <taxon>Pseudomonadati</taxon>
        <taxon>Pseudomonadota</taxon>
        <taxon>Betaproteobacteria</taxon>
        <taxon>Burkholderiales</taxon>
        <taxon>Comamonadaceae</taxon>
        <taxon>Hydrogenophaga</taxon>
    </lineage>
</organism>
<dbReference type="Gene3D" id="1.10.287.3610">
    <property type="match status" value="1"/>
</dbReference>
<comment type="caution">
    <text evidence="22">The sequence shown here is derived from an EMBL/GenBank/DDBJ whole genome shotgun (WGS) entry which is preliminary data.</text>
</comment>
<evidence type="ECO:0000256" key="21">
    <source>
        <dbReference type="RuleBase" id="RU363065"/>
    </source>
</evidence>
<feature type="transmembrane region" description="Helical" evidence="21">
    <location>
        <begin position="108"/>
        <end position="129"/>
    </location>
</feature>
<protein>
    <recommendedName>
        <fullName evidence="5 21">Diacylglycerol kinase</fullName>
        <ecNumber evidence="4 21">2.7.1.107</ecNumber>
    </recommendedName>
</protein>
<feature type="transmembrane region" description="Helical" evidence="21">
    <location>
        <begin position="67"/>
        <end position="87"/>
    </location>
</feature>
<evidence type="ECO:0000256" key="7">
    <source>
        <dbReference type="ARBA" id="ARBA00022516"/>
    </source>
</evidence>
<evidence type="ECO:0000256" key="19">
    <source>
        <dbReference type="ARBA" id="ARBA00023209"/>
    </source>
</evidence>
<comment type="subcellular location">
    <subcellularLocation>
        <location evidence="2 21">Cell inner membrane</location>
        <topology evidence="2 21">Multi-pass membrane protein</topology>
    </subcellularLocation>
</comment>
<keyword evidence="23" id="KW-1185">Reference proteome</keyword>
<evidence type="ECO:0000256" key="20">
    <source>
        <dbReference type="ARBA" id="ARBA00023264"/>
    </source>
</evidence>
<keyword evidence="11" id="KW-0479">Metal-binding</keyword>
<gene>
    <name evidence="22" type="ORF">ACFQPB_17120</name>
</gene>
<dbReference type="GO" id="GO:0004143">
    <property type="term" value="F:ATP-dependent diacylglycerol kinase activity"/>
    <property type="evidence" value="ECO:0007669"/>
    <property type="project" value="UniProtKB-EC"/>
</dbReference>
<dbReference type="EC" id="2.7.1.107" evidence="4 21"/>
<keyword evidence="10 21" id="KW-0812">Transmembrane</keyword>
<evidence type="ECO:0000256" key="15">
    <source>
        <dbReference type="ARBA" id="ARBA00022842"/>
    </source>
</evidence>
<dbReference type="InterPro" id="IPR033718">
    <property type="entry name" value="DAGK_prok"/>
</dbReference>
<evidence type="ECO:0000256" key="4">
    <source>
        <dbReference type="ARBA" id="ARBA00012133"/>
    </source>
</evidence>
<keyword evidence="9 21" id="KW-0808">Transferase</keyword>
<dbReference type="Pfam" id="PF01219">
    <property type="entry name" value="DAGK_prokar"/>
    <property type="match status" value="1"/>
</dbReference>
<evidence type="ECO:0000256" key="6">
    <source>
        <dbReference type="ARBA" id="ARBA00022475"/>
    </source>
</evidence>
<evidence type="ECO:0000256" key="12">
    <source>
        <dbReference type="ARBA" id="ARBA00022741"/>
    </source>
</evidence>
<keyword evidence="20 21" id="KW-1208">Phospholipid metabolism</keyword>
<evidence type="ECO:0000256" key="17">
    <source>
        <dbReference type="ARBA" id="ARBA00023098"/>
    </source>
</evidence>
<dbReference type="EMBL" id="JBHTCA010000016">
    <property type="protein sequence ID" value="MFC7410585.1"/>
    <property type="molecule type" value="Genomic_DNA"/>
</dbReference>
<evidence type="ECO:0000256" key="13">
    <source>
        <dbReference type="ARBA" id="ARBA00022777"/>
    </source>
</evidence>
<dbReference type="InterPro" id="IPR036945">
    <property type="entry name" value="DAGK_sf"/>
</dbReference>
<comment type="cofactor">
    <cofactor evidence="1">
        <name>Mg(2+)</name>
        <dbReference type="ChEBI" id="CHEBI:18420"/>
    </cofactor>
</comment>
<keyword evidence="8 21" id="KW-0997">Cell inner membrane</keyword>
<evidence type="ECO:0000256" key="16">
    <source>
        <dbReference type="ARBA" id="ARBA00022989"/>
    </source>
</evidence>
<accession>A0ABW2QMD1</accession>
<name>A0ABW2QMD1_9BURK</name>
<evidence type="ECO:0000256" key="9">
    <source>
        <dbReference type="ARBA" id="ARBA00022679"/>
    </source>
</evidence>